<sequence length="82" mass="9311">MAVSSETQEKELDQTPTWAIAGICTVIIIISIVLEKFLHKVGTWLMERHKKALFNAMEKVKVELMVLGFISLLLTFEQSYVA</sequence>
<reference evidence="10 12" key="3">
    <citation type="submission" date="2017-11" db="EMBL/GenBank/DDBJ databases">
        <title>De-novo sequencing of pomegranate (Punica granatum L.) genome.</title>
        <authorList>
            <person name="Akparov Z."/>
            <person name="Amiraslanov A."/>
            <person name="Hajiyeva S."/>
            <person name="Abbasov M."/>
            <person name="Kaur K."/>
            <person name="Hamwieh A."/>
            <person name="Solovyev V."/>
            <person name="Salamov A."/>
            <person name="Braich B."/>
            <person name="Kosarev P."/>
            <person name="Mahmoud A."/>
            <person name="Hajiyev E."/>
            <person name="Babayeva S."/>
            <person name="Izzatullayeva V."/>
            <person name="Mammadov A."/>
            <person name="Mammadov A."/>
            <person name="Sharifova S."/>
            <person name="Ojaghi J."/>
            <person name="Eynullazada K."/>
            <person name="Bayramov B."/>
            <person name="Abdulazimova A."/>
            <person name="Shahmuradov I."/>
        </authorList>
    </citation>
    <scope>NUCLEOTIDE SEQUENCE [LARGE SCALE GENOMIC DNA]</scope>
    <source>
        <strain evidence="10">AG2017</strain>
        <strain evidence="12">cv. AG2017</strain>
        <tissue evidence="10">Leaf</tissue>
    </source>
</reference>
<accession>A0A218WVP7</accession>
<dbReference type="PANTHER" id="PTHR31942:SF49">
    <property type="entry name" value="MLO-LIKE PROTEIN 8"/>
    <property type="match status" value="1"/>
</dbReference>
<dbReference type="AlphaFoldDB" id="A0A218WVP7"/>
<reference evidence="11" key="1">
    <citation type="journal article" date="2017" name="Plant J.">
        <title>The pomegranate (Punica granatum L.) genome and the genomics of punicalagin biosynthesis.</title>
        <authorList>
            <person name="Qin G."/>
            <person name="Xu C."/>
            <person name="Ming R."/>
            <person name="Tang H."/>
            <person name="Guyot R."/>
            <person name="Kramer E.M."/>
            <person name="Hu Y."/>
            <person name="Yi X."/>
            <person name="Qi Y."/>
            <person name="Xu X."/>
            <person name="Gao Z."/>
            <person name="Pan H."/>
            <person name="Jian J."/>
            <person name="Tian Y."/>
            <person name="Yue Z."/>
            <person name="Xu Y."/>
        </authorList>
    </citation>
    <scope>NUCLEOTIDE SEQUENCE [LARGE SCALE GENOMIC DNA]</scope>
    <source>
        <strain evidence="11">cv. Dabenzi</strain>
    </source>
</reference>
<dbReference type="InterPro" id="IPR004326">
    <property type="entry name" value="Mlo"/>
</dbReference>
<evidence type="ECO:0000256" key="8">
    <source>
        <dbReference type="SAM" id="Phobius"/>
    </source>
</evidence>
<proteinExistence type="inferred from homology"/>
<keyword evidence="7" id="KW-0568">Pathogenesis-related protein</keyword>
<protein>
    <recommendedName>
        <fullName evidence="13">MLO-like protein 1</fullName>
    </recommendedName>
</protein>
<dbReference type="EMBL" id="MTKT01003206">
    <property type="protein sequence ID" value="OWM76430.1"/>
    <property type="molecule type" value="Genomic_DNA"/>
</dbReference>
<dbReference type="Proteomes" id="UP000233551">
    <property type="component" value="Unassembled WGS sequence"/>
</dbReference>
<dbReference type="PANTHER" id="PTHR31942">
    <property type="entry name" value="MLO-LIKE PROTEIN 1"/>
    <property type="match status" value="1"/>
</dbReference>
<evidence type="ECO:0000256" key="7">
    <source>
        <dbReference type="ARBA" id="ARBA00023265"/>
    </source>
</evidence>
<dbReference type="Proteomes" id="UP000197138">
    <property type="component" value="Unassembled WGS sequence"/>
</dbReference>
<comment type="caution">
    <text evidence="9">The sequence shown here is derived from an EMBL/GenBank/DDBJ whole genome shotgun (WGS) entry which is preliminary data.</text>
</comment>
<keyword evidence="4" id="KW-0611">Plant defense</keyword>
<evidence type="ECO:0000256" key="4">
    <source>
        <dbReference type="ARBA" id="ARBA00022821"/>
    </source>
</evidence>
<organism evidence="9 11">
    <name type="scientific">Punica granatum</name>
    <name type="common">Pomegranate</name>
    <dbReference type="NCBI Taxonomy" id="22663"/>
    <lineage>
        <taxon>Eukaryota</taxon>
        <taxon>Viridiplantae</taxon>
        <taxon>Streptophyta</taxon>
        <taxon>Embryophyta</taxon>
        <taxon>Tracheophyta</taxon>
        <taxon>Spermatophyta</taxon>
        <taxon>Magnoliopsida</taxon>
        <taxon>eudicotyledons</taxon>
        <taxon>Gunneridae</taxon>
        <taxon>Pentapetalae</taxon>
        <taxon>rosids</taxon>
        <taxon>malvids</taxon>
        <taxon>Myrtales</taxon>
        <taxon>Lythraceae</taxon>
        <taxon>Punica</taxon>
    </lineage>
</organism>
<dbReference type="Pfam" id="PF03094">
    <property type="entry name" value="Mlo"/>
    <property type="match status" value="1"/>
</dbReference>
<evidence type="ECO:0000313" key="12">
    <source>
        <dbReference type="Proteomes" id="UP000233551"/>
    </source>
</evidence>
<evidence type="ECO:0000313" key="9">
    <source>
        <dbReference type="EMBL" id="OWM76430.1"/>
    </source>
</evidence>
<reference evidence="9" key="2">
    <citation type="submission" date="2017-06" db="EMBL/GenBank/DDBJ databases">
        <title>The pomegranate genome and the genomics of punicalagin biosynthesis.</title>
        <authorList>
            <person name="Xu C."/>
        </authorList>
    </citation>
    <scope>NUCLEOTIDE SEQUENCE [LARGE SCALE GENOMIC DNA]</scope>
    <source>
        <tissue evidence="9">Fresh leaf</tissue>
    </source>
</reference>
<evidence type="ECO:0000256" key="2">
    <source>
        <dbReference type="ARBA" id="ARBA00006574"/>
    </source>
</evidence>
<gene>
    <name evidence="9" type="ORF">CDL15_Pgr023973</name>
    <name evidence="10" type="ORF">CRG98_025876</name>
</gene>
<evidence type="ECO:0000256" key="1">
    <source>
        <dbReference type="ARBA" id="ARBA00004141"/>
    </source>
</evidence>
<evidence type="ECO:0000313" key="10">
    <source>
        <dbReference type="EMBL" id="PKI53746.1"/>
    </source>
</evidence>
<dbReference type="STRING" id="22663.A0A218WVP7"/>
<comment type="similarity">
    <text evidence="2">Belongs to the MLO family.</text>
</comment>
<evidence type="ECO:0000313" key="11">
    <source>
        <dbReference type="Proteomes" id="UP000197138"/>
    </source>
</evidence>
<feature type="transmembrane region" description="Helical" evidence="8">
    <location>
        <begin position="18"/>
        <end position="39"/>
    </location>
</feature>
<keyword evidence="6 8" id="KW-0472">Membrane</keyword>
<keyword evidence="12" id="KW-1185">Reference proteome</keyword>
<name>A0A218WVP7_PUNGR</name>
<dbReference type="GO" id="GO:0006952">
    <property type="term" value="P:defense response"/>
    <property type="evidence" value="ECO:0007669"/>
    <property type="project" value="UniProtKB-KW"/>
</dbReference>
<evidence type="ECO:0008006" key="13">
    <source>
        <dbReference type="Google" id="ProtNLM"/>
    </source>
</evidence>
<keyword evidence="3 8" id="KW-0812">Transmembrane</keyword>
<dbReference type="EMBL" id="PGOL01001841">
    <property type="protein sequence ID" value="PKI53746.1"/>
    <property type="molecule type" value="Genomic_DNA"/>
</dbReference>
<dbReference type="GO" id="GO:0016020">
    <property type="term" value="C:membrane"/>
    <property type="evidence" value="ECO:0007669"/>
    <property type="project" value="UniProtKB-SubCell"/>
</dbReference>
<keyword evidence="5 8" id="KW-1133">Transmembrane helix</keyword>
<evidence type="ECO:0000256" key="3">
    <source>
        <dbReference type="ARBA" id="ARBA00022692"/>
    </source>
</evidence>
<evidence type="ECO:0000256" key="5">
    <source>
        <dbReference type="ARBA" id="ARBA00022989"/>
    </source>
</evidence>
<evidence type="ECO:0000256" key="6">
    <source>
        <dbReference type="ARBA" id="ARBA00023136"/>
    </source>
</evidence>
<comment type="subcellular location">
    <subcellularLocation>
        <location evidence="1">Membrane</location>
        <topology evidence="1">Multi-pass membrane protein</topology>
    </subcellularLocation>
</comment>